<dbReference type="Gene3D" id="1.10.260.40">
    <property type="entry name" value="lambda repressor-like DNA-binding domains"/>
    <property type="match status" value="1"/>
</dbReference>
<sequence length="269" mass="30638">MTGETSQPPTAWRYCGNQIKLWRTQAGISREELGREAGYEYESVKSMEQGRRRPAVRLLEVADEMCGARGLLLAARDYLQPEKVLSYVHDYMRYEAEAIAYCAYHPLLIPGLLQTEKTMRALFNCHWPPVDDETVEQRVAERQERQSMLGMPTKTFDFIIGESAVRNTLDNRAAHKRQLRHLLEVSEQRNVTILVMPTEGAHPGLNGSFVLLETAEHERLAYEEAQRTKTLYADPQRVSAVTKTYALIAARSLHTEESARFIAKVAAEI</sequence>
<dbReference type="PROSITE" id="PS50943">
    <property type="entry name" value="HTH_CROC1"/>
    <property type="match status" value="1"/>
</dbReference>
<dbReference type="Proteomes" id="UP001519291">
    <property type="component" value="Unassembled WGS sequence"/>
</dbReference>
<dbReference type="CDD" id="cd00093">
    <property type="entry name" value="HTH_XRE"/>
    <property type="match status" value="1"/>
</dbReference>
<feature type="domain" description="HTH cro/C1-type" evidence="1">
    <location>
        <begin position="19"/>
        <end position="60"/>
    </location>
</feature>
<dbReference type="Pfam" id="PF13560">
    <property type="entry name" value="HTH_31"/>
    <property type="match status" value="1"/>
</dbReference>
<dbReference type="GeneID" id="91570600"/>
<name>A0ABS4Y6A9_9ACTN</name>
<evidence type="ECO:0000313" key="2">
    <source>
        <dbReference type="EMBL" id="MBP2404256.1"/>
    </source>
</evidence>
<comment type="caution">
    <text evidence="2">The sequence shown here is derived from an EMBL/GenBank/DDBJ whole genome shotgun (WGS) entry which is preliminary data.</text>
</comment>
<accession>A0ABS4Y6A9</accession>
<evidence type="ECO:0000259" key="1">
    <source>
        <dbReference type="PROSITE" id="PS50943"/>
    </source>
</evidence>
<evidence type="ECO:0000313" key="3">
    <source>
        <dbReference type="Proteomes" id="UP001519291"/>
    </source>
</evidence>
<keyword evidence="3" id="KW-1185">Reference proteome</keyword>
<gene>
    <name evidence="2" type="ORF">JO379_003725</name>
</gene>
<dbReference type="InterPro" id="IPR010982">
    <property type="entry name" value="Lambda_DNA-bd_dom_sf"/>
</dbReference>
<dbReference type="InterPro" id="IPR043917">
    <property type="entry name" value="DUF5753"/>
</dbReference>
<proteinExistence type="predicted"/>
<dbReference type="InterPro" id="IPR001387">
    <property type="entry name" value="Cro/C1-type_HTH"/>
</dbReference>
<dbReference type="Pfam" id="PF19054">
    <property type="entry name" value="DUF5753"/>
    <property type="match status" value="1"/>
</dbReference>
<dbReference type="SMART" id="SM00530">
    <property type="entry name" value="HTH_XRE"/>
    <property type="match status" value="1"/>
</dbReference>
<organism evidence="2 3">
    <name type="scientific">Streptomyces syringium</name>
    <dbReference type="NCBI Taxonomy" id="76729"/>
    <lineage>
        <taxon>Bacteria</taxon>
        <taxon>Bacillati</taxon>
        <taxon>Actinomycetota</taxon>
        <taxon>Actinomycetes</taxon>
        <taxon>Kitasatosporales</taxon>
        <taxon>Streptomycetaceae</taxon>
        <taxon>Streptomyces</taxon>
    </lineage>
</organism>
<dbReference type="SUPFAM" id="SSF47413">
    <property type="entry name" value="lambda repressor-like DNA-binding domains"/>
    <property type="match status" value="1"/>
</dbReference>
<reference evidence="2 3" key="1">
    <citation type="submission" date="2021-03" db="EMBL/GenBank/DDBJ databases">
        <title>Sequencing the genomes of 1000 actinobacteria strains.</title>
        <authorList>
            <person name="Klenk H.-P."/>
        </authorList>
    </citation>
    <scope>NUCLEOTIDE SEQUENCE [LARGE SCALE GENOMIC DNA]</scope>
    <source>
        <strain evidence="2 3">DSM 41480</strain>
    </source>
</reference>
<dbReference type="EMBL" id="JAGIOH010000001">
    <property type="protein sequence ID" value="MBP2404256.1"/>
    <property type="molecule type" value="Genomic_DNA"/>
</dbReference>
<protein>
    <submittedName>
        <fullName evidence="2">Transcriptional regulator with XRE-family HTH domain</fullName>
    </submittedName>
</protein>
<dbReference type="RefSeq" id="WP_209515982.1">
    <property type="nucleotide sequence ID" value="NZ_JAGIOH010000001.1"/>
</dbReference>